<dbReference type="CDD" id="cd11386">
    <property type="entry name" value="MCP_signal"/>
    <property type="match status" value="1"/>
</dbReference>
<evidence type="ECO:0000256" key="4">
    <source>
        <dbReference type="ARBA" id="ARBA00023136"/>
    </source>
</evidence>
<dbReference type="GO" id="GO:0006935">
    <property type="term" value="P:chemotaxis"/>
    <property type="evidence" value="ECO:0007669"/>
    <property type="project" value="UniProtKB-ARBA"/>
</dbReference>
<keyword evidence="3 8" id="KW-1133">Transmembrane helix</keyword>
<reference evidence="11" key="1">
    <citation type="submission" date="2020-11" db="EMBL/GenBank/DDBJ databases">
        <title>Azospira restricta DSM 18626 genome sequence.</title>
        <authorList>
            <person name="Moe W.M."/>
        </authorList>
    </citation>
    <scope>NUCLEOTIDE SEQUENCE</scope>
    <source>
        <strain evidence="11">DSM 18626</strain>
    </source>
</reference>
<comment type="subcellular location">
    <subcellularLocation>
        <location evidence="1">Membrane</location>
        <topology evidence="1">Multi-pass membrane protein</topology>
    </subcellularLocation>
</comment>
<dbReference type="PROSITE" id="PS50111">
    <property type="entry name" value="CHEMOTAXIS_TRANSDUC_2"/>
    <property type="match status" value="1"/>
</dbReference>
<dbReference type="EMBL" id="CP064781">
    <property type="protein sequence ID" value="QRJ64281.1"/>
    <property type="molecule type" value="Genomic_DNA"/>
</dbReference>
<sequence>MKTFFLPAIGLMNRLRFTGKFALMLLVLSLSIGLLVVSLYRALNATVVSSQHELAAIVVVKPLLQTIQMTQQHRGLSAAVVGGNAGLAAQREEKAREVAQLLQRVEPLLPDTLRNGDTWRGIRADWSRIESEGLKLDVSANVAAHTAAIGRMLRFLTQVSDEFELTLDPEAGSFYLIDTAVFKLPTMLETLGRMRAMGTGVLAAKQLEPKQAIALNVFLAELEKTRGDYELNLDKTARTNPAVAPALKTSADELAAAVRQLGAAVRDDILGERFTIASQDYFQQATRTIDAGYRQLYETMLPTLTTLVQERIDRLNGNLRLNIAVIAIVLLLTVYLAGGMYYAIVENVSLLSDNAGRIAAGDLTARIDVRTRDELLQVAESFNRMAAAVNETVRNVRGNADRVLDAARRTSQSSAQIAVSSDSQSQAASSMAAAVEETTVGIDHITRNAHDAREISRRSGELSAQGGELVQTVVAEMREISTAVSASAQSVEGLGRRSDEISMIVGVIKEIADQTNLLALNAAIEAARAGEQGRGFAVVADEVRKLAERTTQSTQEIGAMIASIQGETRAAVDNMKLGVERVARGVELSSRAGESMAEISAGATRVVEVVREISEALAEQSSASADIARNVETIAQMAEQNSAAVGENHATVAQLEQLARALQDEVARFRVA</sequence>
<dbReference type="PANTHER" id="PTHR32089">
    <property type="entry name" value="METHYL-ACCEPTING CHEMOTAXIS PROTEIN MCPB"/>
    <property type="match status" value="1"/>
</dbReference>
<evidence type="ECO:0000256" key="2">
    <source>
        <dbReference type="ARBA" id="ARBA00022692"/>
    </source>
</evidence>
<evidence type="ECO:0000259" key="9">
    <source>
        <dbReference type="PROSITE" id="PS50111"/>
    </source>
</evidence>
<dbReference type="SUPFAM" id="SSF58104">
    <property type="entry name" value="Methyl-accepting chemotaxis protein (MCP) signaling domain"/>
    <property type="match status" value="1"/>
</dbReference>
<evidence type="ECO:0000256" key="1">
    <source>
        <dbReference type="ARBA" id="ARBA00004141"/>
    </source>
</evidence>
<keyword evidence="2 8" id="KW-0812">Transmembrane</keyword>
<dbReference type="Gene3D" id="1.10.287.950">
    <property type="entry name" value="Methyl-accepting chemotaxis protein"/>
    <property type="match status" value="1"/>
</dbReference>
<protein>
    <submittedName>
        <fullName evidence="11">Methyl-accepting chemotaxis protein</fullName>
    </submittedName>
</protein>
<evidence type="ECO:0000259" key="10">
    <source>
        <dbReference type="PROSITE" id="PS50885"/>
    </source>
</evidence>
<feature type="transmembrane region" description="Helical" evidence="8">
    <location>
        <begin position="321"/>
        <end position="344"/>
    </location>
</feature>
<feature type="transmembrane region" description="Helical" evidence="8">
    <location>
        <begin position="21"/>
        <end position="40"/>
    </location>
</feature>
<dbReference type="InterPro" id="IPR004089">
    <property type="entry name" value="MCPsignal_dom"/>
</dbReference>
<feature type="domain" description="Methyl-accepting transducer" evidence="9">
    <location>
        <begin position="399"/>
        <end position="635"/>
    </location>
</feature>
<evidence type="ECO:0000313" key="11">
    <source>
        <dbReference type="EMBL" id="QRJ64281.1"/>
    </source>
</evidence>
<comment type="similarity">
    <text evidence="6">Belongs to the methyl-accepting chemotaxis (MCP) protein family.</text>
</comment>
<evidence type="ECO:0000256" key="3">
    <source>
        <dbReference type="ARBA" id="ARBA00022989"/>
    </source>
</evidence>
<dbReference type="InterPro" id="IPR003660">
    <property type="entry name" value="HAMP_dom"/>
</dbReference>
<name>A0A974Y497_9RHOO</name>
<dbReference type="RefSeq" id="WP_203387822.1">
    <property type="nucleotide sequence ID" value="NZ_CP064781.1"/>
</dbReference>
<gene>
    <name evidence="11" type="ORF">IWH25_02695</name>
</gene>
<feature type="domain" description="HAMP" evidence="10">
    <location>
        <begin position="342"/>
        <end position="394"/>
    </location>
</feature>
<keyword evidence="5 7" id="KW-0807">Transducer</keyword>
<evidence type="ECO:0000256" key="6">
    <source>
        <dbReference type="ARBA" id="ARBA00029447"/>
    </source>
</evidence>
<dbReference type="PROSITE" id="PS50885">
    <property type="entry name" value="HAMP"/>
    <property type="match status" value="1"/>
</dbReference>
<dbReference type="Pfam" id="PF00015">
    <property type="entry name" value="MCPsignal"/>
    <property type="match status" value="1"/>
</dbReference>
<evidence type="ECO:0000256" key="5">
    <source>
        <dbReference type="ARBA" id="ARBA00023224"/>
    </source>
</evidence>
<accession>A0A974Y497</accession>
<evidence type="ECO:0000313" key="12">
    <source>
        <dbReference type="Proteomes" id="UP000663444"/>
    </source>
</evidence>
<keyword evidence="4 8" id="KW-0472">Membrane</keyword>
<dbReference type="SMART" id="SM00304">
    <property type="entry name" value="HAMP"/>
    <property type="match status" value="1"/>
</dbReference>
<dbReference type="GO" id="GO:0016020">
    <property type="term" value="C:membrane"/>
    <property type="evidence" value="ECO:0007669"/>
    <property type="project" value="UniProtKB-SubCell"/>
</dbReference>
<dbReference type="KEGG" id="ares:IWH25_02695"/>
<dbReference type="FunFam" id="1.10.287.950:FF:000001">
    <property type="entry name" value="Methyl-accepting chemotaxis sensory transducer"/>
    <property type="match status" value="1"/>
</dbReference>
<dbReference type="PANTHER" id="PTHR32089:SF119">
    <property type="entry name" value="METHYL-ACCEPTING CHEMOTAXIS PROTEIN CTPL"/>
    <property type="match status" value="1"/>
</dbReference>
<evidence type="ECO:0000256" key="8">
    <source>
        <dbReference type="SAM" id="Phobius"/>
    </source>
</evidence>
<keyword evidence="12" id="KW-1185">Reference proteome</keyword>
<evidence type="ECO:0000256" key="7">
    <source>
        <dbReference type="PROSITE-ProRule" id="PRU00284"/>
    </source>
</evidence>
<organism evidence="11 12">
    <name type="scientific">Azospira restricta</name>
    <dbReference type="NCBI Taxonomy" id="404405"/>
    <lineage>
        <taxon>Bacteria</taxon>
        <taxon>Pseudomonadati</taxon>
        <taxon>Pseudomonadota</taxon>
        <taxon>Betaproteobacteria</taxon>
        <taxon>Rhodocyclales</taxon>
        <taxon>Rhodocyclaceae</taxon>
        <taxon>Azospira</taxon>
    </lineage>
</organism>
<proteinExistence type="inferred from homology"/>
<dbReference type="Proteomes" id="UP000663444">
    <property type="component" value="Chromosome"/>
</dbReference>
<dbReference type="SMART" id="SM00283">
    <property type="entry name" value="MA"/>
    <property type="match status" value="1"/>
</dbReference>
<dbReference type="GO" id="GO:0007165">
    <property type="term" value="P:signal transduction"/>
    <property type="evidence" value="ECO:0007669"/>
    <property type="project" value="UniProtKB-KW"/>
</dbReference>
<dbReference type="AlphaFoldDB" id="A0A974Y497"/>
<dbReference type="Pfam" id="PF00672">
    <property type="entry name" value="HAMP"/>
    <property type="match status" value="1"/>
</dbReference>
<dbReference type="CDD" id="cd06225">
    <property type="entry name" value="HAMP"/>
    <property type="match status" value="1"/>
</dbReference>